<protein>
    <submittedName>
        <fullName evidence="2">Uncharacterized protein</fullName>
    </submittedName>
</protein>
<proteinExistence type="predicted"/>
<evidence type="ECO:0000313" key="2">
    <source>
        <dbReference type="EMBL" id="VVB03168.1"/>
    </source>
</evidence>
<accession>A0A565BP98</accession>
<sequence length="297" mass="33586">MPSSIVDLRRRDEGWIFEQTSTSESQANEEEEGRTVRNSSLWHGTRGTQSSTEPWKLAVVPEPLLRRHKASLAVCDCEMTSHLTVRALSFSSGGNPRVDRSEAHDFWVKQVSSMAKPPPPSEPPDPPDPPCRWLHLLLLRWRDPIPAKIPTRPRLRIPYRDSSSGARPWLSSDPLLSSPLSLHPHRYRASIIVHGSNSHFVDDEILWYRSAASTSRSHLPTVSPSALTGISPESERHQIGLELGLDSTAHHLICRIPQHLHPNPTCWSPPISFGGRRNYNRRQGLTAKIRGQQRHFR</sequence>
<dbReference type="Proteomes" id="UP000489600">
    <property type="component" value="Unassembled WGS sequence"/>
</dbReference>
<gene>
    <name evidence="2" type="ORF">ANE_LOCUS13612</name>
</gene>
<keyword evidence="3" id="KW-1185">Reference proteome</keyword>
<evidence type="ECO:0000256" key="1">
    <source>
        <dbReference type="SAM" id="MobiDB-lite"/>
    </source>
</evidence>
<dbReference type="AlphaFoldDB" id="A0A565BP98"/>
<feature type="region of interest" description="Disordered" evidence="1">
    <location>
        <begin position="17"/>
        <end position="52"/>
    </location>
</feature>
<reference evidence="2" key="1">
    <citation type="submission" date="2019-07" db="EMBL/GenBank/DDBJ databases">
        <authorList>
            <person name="Dittberner H."/>
        </authorList>
    </citation>
    <scope>NUCLEOTIDE SEQUENCE [LARGE SCALE GENOMIC DNA]</scope>
</reference>
<organism evidence="2 3">
    <name type="scientific">Arabis nemorensis</name>
    <dbReference type="NCBI Taxonomy" id="586526"/>
    <lineage>
        <taxon>Eukaryota</taxon>
        <taxon>Viridiplantae</taxon>
        <taxon>Streptophyta</taxon>
        <taxon>Embryophyta</taxon>
        <taxon>Tracheophyta</taxon>
        <taxon>Spermatophyta</taxon>
        <taxon>Magnoliopsida</taxon>
        <taxon>eudicotyledons</taxon>
        <taxon>Gunneridae</taxon>
        <taxon>Pentapetalae</taxon>
        <taxon>rosids</taxon>
        <taxon>malvids</taxon>
        <taxon>Brassicales</taxon>
        <taxon>Brassicaceae</taxon>
        <taxon>Arabideae</taxon>
        <taxon>Arabis</taxon>
    </lineage>
</organism>
<name>A0A565BP98_9BRAS</name>
<evidence type="ECO:0000313" key="3">
    <source>
        <dbReference type="Proteomes" id="UP000489600"/>
    </source>
</evidence>
<comment type="caution">
    <text evidence="2">The sequence shown here is derived from an EMBL/GenBank/DDBJ whole genome shotgun (WGS) entry which is preliminary data.</text>
</comment>
<dbReference type="EMBL" id="CABITT030000004">
    <property type="protein sequence ID" value="VVB03168.1"/>
    <property type="molecule type" value="Genomic_DNA"/>
</dbReference>
<feature type="compositionally biased region" description="Polar residues" evidence="1">
    <location>
        <begin position="36"/>
        <end position="52"/>
    </location>
</feature>